<dbReference type="InParanoid" id="A0A6P7F423"/>
<dbReference type="RefSeq" id="XP_028130434.1">
    <property type="nucleotide sequence ID" value="XM_028274633.1"/>
</dbReference>
<name>A0A6P7F423_DIAVI</name>
<gene>
    <name evidence="2" type="primary">LOC114326313</name>
</gene>
<organism evidence="2">
    <name type="scientific">Diabrotica virgifera virgifera</name>
    <name type="common">western corn rootworm</name>
    <dbReference type="NCBI Taxonomy" id="50390"/>
    <lineage>
        <taxon>Eukaryota</taxon>
        <taxon>Metazoa</taxon>
        <taxon>Ecdysozoa</taxon>
        <taxon>Arthropoda</taxon>
        <taxon>Hexapoda</taxon>
        <taxon>Insecta</taxon>
        <taxon>Pterygota</taxon>
        <taxon>Neoptera</taxon>
        <taxon>Endopterygota</taxon>
        <taxon>Coleoptera</taxon>
        <taxon>Polyphaga</taxon>
        <taxon>Cucujiformia</taxon>
        <taxon>Chrysomeloidea</taxon>
        <taxon>Chrysomelidae</taxon>
        <taxon>Galerucinae</taxon>
        <taxon>Diabroticina</taxon>
        <taxon>Diabroticites</taxon>
        <taxon>Diabrotica</taxon>
    </lineage>
</organism>
<feature type="region of interest" description="Disordered" evidence="1">
    <location>
        <begin position="1"/>
        <end position="44"/>
    </location>
</feature>
<sequence>MVDSDNDYTSEDSKKRSLEIDADNIFNKSKKLSRTPTKQQKDENKIDQLLKMMQNLTDQTQSLTSEVKGIKEEQREYRNDLRELRKEINEFKQSNQQLQKENDEMKQELKIVKMKVEKFEKERKANNIIVQGLPMDTKNPNVVNEVMADFVERELVLKNQGRTERKDVQEWGEACADVRWFQDKKMELAGMKMLRWTLGKTRRDKISNDVITKRAGVTTVSKKVQEQRLQWFGEVRRRSETKDRAIES</sequence>
<protein>
    <submittedName>
        <fullName evidence="2">Uncharacterized protein LOC114326313</fullName>
    </submittedName>
</protein>
<evidence type="ECO:0000256" key="1">
    <source>
        <dbReference type="SAM" id="MobiDB-lite"/>
    </source>
</evidence>
<feature type="compositionally biased region" description="Acidic residues" evidence="1">
    <location>
        <begin position="1"/>
        <end position="10"/>
    </location>
</feature>
<accession>A0A6P7F423</accession>
<evidence type="ECO:0000313" key="2">
    <source>
        <dbReference type="RefSeq" id="XP_028130434.1"/>
    </source>
</evidence>
<proteinExistence type="predicted"/>
<reference evidence="2" key="1">
    <citation type="submission" date="2025-08" db="UniProtKB">
        <authorList>
            <consortium name="RefSeq"/>
        </authorList>
    </citation>
    <scope>IDENTIFICATION</scope>
    <source>
        <tissue evidence="2">Whole insect</tissue>
    </source>
</reference>
<dbReference type="Gene3D" id="1.20.5.340">
    <property type="match status" value="1"/>
</dbReference>
<dbReference type="AlphaFoldDB" id="A0A6P7F423"/>